<dbReference type="GO" id="GO:0006796">
    <property type="term" value="P:phosphate-containing compound metabolic process"/>
    <property type="evidence" value="ECO:0007669"/>
    <property type="project" value="UniProtKB-ARBA"/>
</dbReference>
<keyword evidence="4 5" id="KW-0418">Kinase</keyword>
<evidence type="ECO:0000313" key="7">
    <source>
        <dbReference type="Proteomes" id="UP000887575"/>
    </source>
</evidence>
<dbReference type="PANTHER" id="PTHR42909:SF1">
    <property type="entry name" value="CARBOHYDRATE KINASE PFKB DOMAIN-CONTAINING PROTEIN"/>
    <property type="match status" value="1"/>
</dbReference>
<keyword evidence="2 5" id="KW-0808">Transferase</keyword>
<sequence>MADGGSYPGIVTQRPGGVGRNHADVLARLGLHSTLLTHFGDDENGNYLKRTGEHIDLSRCQTVPVPSATYFAMNVKGNVRYGISSIEKIMATLTTDIIRQNRDLLATSDFFVIDGNVRVETLKFAIEQAAQLNVPVWFEPTDIDKMQKLFKSELIDKVAVTSPNRNEFRELCRFAGVSISEKDLSSPKSVQDFITKNRQFFQNFKHLIVTMGGEGVVVCSREKDDLHILTRSAPLADAEVVSVSGAGDCWNGGFLAGWLLGKTVEERIDLAQETARKSLKSTFAVPETIQSLI</sequence>
<dbReference type="PRINTS" id="PR00990">
    <property type="entry name" value="RIBOKINASE"/>
</dbReference>
<dbReference type="PROSITE" id="PS00583">
    <property type="entry name" value="PFKB_KINASES_1"/>
    <property type="match status" value="1"/>
</dbReference>
<evidence type="ECO:0000259" key="6">
    <source>
        <dbReference type="Pfam" id="PF00294"/>
    </source>
</evidence>
<accession>A0AAF3ER58</accession>
<feature type="domain" description="Carbohydrate kinase PfkB" evidence="6">
    <location>
        <begin position="11"/>
        <end position="281"/>
    </location>
</feature>
<dbReference type="Pfam" id="PF00294">
    <property type="entry name" value="PfkB"/>
    <property type="match status" value="1"/>
</dbReference>
<evidence type="ECO:0000256" key="2">
    <source>
        <dbReference type="ARBA" id="ARBA00022679"/>
    </source>
</evidence>
<keyword evidence="3" id="KW-0479">Metal-binding</keyword>
<dbReference type="GO" id="GO:0046872">
    <property type="term" value="F:metal ion binding"/>
    <property type="evidence" value="ECO:0007669"/>
    <property type="project" value="UniProtKB-KW"/>
</dbReference>
<dbReference type="GO" id="GO:0005737">
    <property type="term" value="C:cytoplasm"/>
    <property type="evidence" value="ECO:0007669"/>
    <property type="project" value="TreeGrafter"/>
</dbReference>
<dbReference type="AlphaFoldDB" id="A0AAF3ER58"/>
<dbReference type="Proteomes" id="UP000887575">
    <property type="component" value="Unassembled WGS sequence"/>
</dbReference>
<evidence type="ECO:0000256" key="3">
    <source>
        <dbReference type="ARBA" id="ARBA00022723"/>
    </source>
</evidence>
<comment type="similarity">
    <text evidence="1 5">Belongs to the carbohydrate kinase PfkB family.</text>
</comment>
<keyword evidence="7" id="KW-1185">Reference proteome</keyword>
<evidence type="ECO:0000313" key="8">
    <source>
        <dbReference type="WBParaSite" id="MBELARI_LOCUS16598"/>
    </source>
</evidence>
<dbReference type="InterPro" id="IPR002139">
    <property type="entry name" value="Ribo/fructo_kinase"/>
</dbReference>
<dbReference type="PANTHER" id="PTHR42909">
    <property type="entry name" value="ZGC:136858"/>
    <property type="match status" value="1"/>
</dbReference>
<evidence type="ECO:0000256" key="4">
    <source>
        <dbReference type="ARBA" id="ARBA00022777"/>
    </source>
</evidence>
<dbReference type="InterPro" id="IPR002173">
    <property type="entry name" value="Carboh/pur_kinase_PfkB_CS"/>
</dbReference>
<protein>
    <submittedName>
        <fullName evidence="8">Carbohydrate kinase PfkB domain-containing protein</fullName>
    </submittedName>
</protein>
<dbReference type="WBParaSite" id="MBELARI_LOCUS16598">
    <property type="protein sequence ID" value="MBELARI_LOCUS16598"/>
    <property type="gene ID" value="MBELARI_LOCUS16598"/>
</dbReference>
<dbReference type="SUPFAM" id="SSF53613">
    <property type="entry name" value="Ribokinase-like"/>
    <property type="match status" value="1"/>
</dbReference>
<organism evidence="7 8">
    <name type="scientific">Mesorhabditis belari</name>
    <dbReference type="NCBI Taxonomy" id="2138241"/>
    <lineage>
        <taxon>Eukaryota</taxon>
        <taxon>Metazoa</taxon>
        <taxon>Ecdysozoa</taxon>
        <taxon>Nematoda</taxon>
        <taxon>Chromadorea</taxon>
        <taxon>Rhabditida</taxon>
        <taxon>Rhabditina</taxon>
        <taxon>Rhabditomorpha</taxon>
        <taxon>Rhabditoidea</taxon>
        <taxon>Rhabditidae</taxon>
        <taxon>Mesorhabditinae</taxon>
        <taxon>Mesorhabditis</taxon>
    </lineage>
</organism>
<dbReference type="GO" id="GO:0016798">
    <property type="term" value="F:hydrolase activity, acting on glycosyl bonds"/>
    <property type="evidence" value="ECO:0007669"/>
    <property type="project" value="TreeGrafter"/>
</dbReference>
<dbReference type="InterPro" id="IPR011611">
    <property type="entry name" value="PfkB_dom"/>
</dbReference>
<reference evidence="8" key="1">
    <citation type="submission" date="2024-02" db="UniProtKB">
        <authorList>
            <consortium name="WormBaseParasite"/>
        </authorList>
    </citation>
    <scope>IDENTIFICATION</scope>
</reference>
<evidence type="ECO:0000256" key="1">
    <source>
        <dbReference type="ARBA" id="ARBA00010688"/>
    </source>
</evidence>
<dbReference type="CDD" id="cd01941">
    <property type="entry name" value="YeiC_kinase_like"/>
    <property type="match status" value="1"/>
</dbReference>
<proteinExistence type="inferred from homology"/>
<evidence type="ECO:0000256" key="5">
    <source>
        <dbReference type="RuleBase" id="RU003704"/>
    </source>
</evidence>
<dbReference type="InterPro" id="IPR029056">
    <property type="entry name" value="Ribokinase-like"/>
</dbReference>
<dbReference type="Gene3D" id="3.40.1190.20">
    <property type="match status" value="1"/>
</dbReference>
<dbReference type="GO" id="GO:0004730">
    <property type="term" value="F:pseudouridylate synthase activity"/>
    <property type="evidence" value="ECO:0007669"/>
    <property type="project" value="TreeGrafter"/>
</dbReference>
<dbReference type="GO" id="GO:0016301">
    <property type="term" value="F:kinase activity"/>
    <property type="evidence" value="ECO:0007669"/>
    <property type="project" value="UniProtKB-KW"/>
</dbReference>
<name>A0AAF3ER58_9BILA</name>
<dbReference type="PROSITE" id="PS00584">
    <property type="entry name" value="PFKB_KINASES_2"/>
    <property type="match status" value="1"/>
</dbReference>